<dbReference type="PANTHER" id="PTHR33279:SF6">
    <property type="entry name" value="SULFUR CARRIER PROTEIN YEDF-RELATED"/>
    <property type="match status" value="1"/>
</dbReference>
<dbReference type="InterPro" id="IPR019870">
    <property type="entry name" value="Se_metab_YedF"/>
</dbReference>
<gene>
    <name evidence="3" type="ORF">SAMN04488500_11362</name>
</gene>
<dbReference type="AlphaFoldDB" id="A0A1W2D3N1"/>
<keyword evidence="4" id="KW-1185">Reference proteome</keyword>
<dbReference type="SUPFAM" id="SSF75169">
    <property type="entry name" value="DsrEFH-like"/>
    <property type="match status" value="1"/>
</dbReference>
<dbReference type="Gene3D" id="3.30.110.40">
    <property type="entry name" value="TusA-like domain"/>
    <property type="match status" value="1"/>
</dbReference>
<comment type="similarity">
    <text evidence="1">Belongs to the sulfur carrier protein TusA family.</text>
</comment>
<dbReference type="CDD" id="cd03421">
    <property type="entry name" value="SirA_like_N"/>
    <property type="match status" value="1"/>
</dbReference>
<dbReference type="RefSeq" id="WP_084576721.1">
    <property type="nucleotide sequence ID" value="NZ_CP155572.1"/>
</dbReference>
<dbReference type="NCBIfam" id="TIGR03527">
    <property type="entry name" value="selenium_YedF"/>
    <property type="match status" value="1"/>
</dbReference>
<organism evidence="3 4">
    <name type="scientific">Sporomusa malonica</name>
    <dbReference type="NCBI Taxonomy" id="112901"/>
    <lineage>
        <taxon>Bacteria</taxon>
        <taxon>Bacillati</taxon>
        <taxon>Bacillota</taxon>
        <taxon>Negativicutes</taxon>
        <taxon>Selenomonadales</taxon>
        <taxon>Sporomusaceae</taxon>
        <taxon>Sporomusa</taxon>
    </lineage>
</organism>
<dbReference type="Pfam" id="PF01206">
    <property type="entry name" value="TusA"/>
    <property type="match status" value="1"/>
</dbReference>
<feature type="domain" description="UPF0033" evidence="2">
    <location>
        <begin position="5"/>
        <end position="70"/>
    </location>
</feature>
<evidence type="ECO:0000313" key="4">
    <source>
        <dbReference type="Proteomes" id="UP000192738"/>
    </source>
</evidence>
<name>A0A1W2D3N1_9FIRM</name>
<dbReference type="EMBL" id="FWXI01000013">
    <property type="protein sequence ID" value="SMC91806.1"/>
    <property type="molecule type" value="Genomic_DNA"/>
</dbReference>
<evidence type="ECO:0000256" key="1">
    <source>
        <dbReference type="ARBA" id="ARBA00008984"/>
    </source>
</evidence>
<evidence type="ECO:0000259" key="2">
    <source>
        <dbReference type="Pfam" id="PF01206"/>
    </source>
</evidence>
<dbReference type="Pfam" id="PF02635">
    <property type="entry name" value="DsrE"/>
    <property type="match status" value="1"/>
</dbReference>
<dbReference type="PANTHER" id="PTHR33279">
    <property type="entry name" value="SULFUR CARRIER PROTEIN YEDF-RELATED"/>
    <property type="match status" value="1"/>
</dbReference>
<dbReference type="InterPro" id="IPR001455">
    <property type="entry name" value="TusA-like"/>
</dbReference>
<dbReference type="InterPro" id="IPR027396">
    <property type="entry name" value="DsrEFH-like"/>
</dbReference>
<proteinExistence type="inferred from homology"/>
<dbReference type="OrthoDB" id="9801500at2"/>
<protein>
    <submittedName>
        <fullName evidence="3">Selenium metabolism protein YedF</fullName>
    </submittedName>
</protein>
<dbReference type="InterPro" id="IPR036868">
    <property type="entry name" value="TusA-like_sf"/>
</dbReference>
<accession>A0A1W2D3N1</accession>
<dbReference type="InterPro" id="IPR003787">
    <property type="entry name" value="Sulphur_relay_DsrE/F-like"/>
</dbReference>
<sequence length="201" mass="21202">MLDKIVDCRGLVCPQPVINTKKAVEEAAADRIIIIVDNEVAKSNVVKFAASKGFGAAVEEKAGHHYITIVKGVDQPSAAVSDESAASAPAACRQVYLITQNTLGHGSIELGAVLMKALMTTLLEAQPQPAALLFINSGVKLTVQGSPVLEQLKTLAERGVSLLSCGTCLDYYQLKADLAVGEVTNMYTIVETITSSKTVTL</sequence>
<dbReference type="Proteomes" id="UP000192738">
    <property type="component" value="Unassembled WGS sequence"/>
</dbReference>
<reference evidence="3 4" key="1">
    <citation type="submission" date="2017-04" db="EMBL/GenBank/DDBJ databases">
        <authorList>
            <person name="Afonso C.L."/>
            <person name="Miller P.J."/>
            <person name="Scott M.A."/>
            <person name="Spackman E."/>
            <person name="Goraichik I."/>
            <person name="Dimitrov K.M."/>
            <person name="Suarez D.L."/>
            <person name="Swayne D.E."/>
        </authorList>
    </citation>
    <scope>NUCLEOTIDE SEQUENCE [LARGE SCALE GENOMIC DNA]</scope>
    <source>
        <strain evidence="3 4">DSM 5090</strain>
    </source>
</reference>
<dbReference type="SUPFAM" id="SSF64307">
    <property type="entry name" value="SirA-like"/>
    <property type="match status" value="1"/>
</dbReference>
<evidence type="ECO:0000313" key="3">
    <source>
        <dbReference type="EMBL" id="SMC91806.1"/>
    </source>
</evidence>
<dbReference type="STRING" id="112901.SAMN04488500_11362"/>